<keyword evidence="8 14" id="KW-1133">Transmembrane helix</keyword>
<feature type="transmembrane region" description="Helical" evidence="14">
    <location>
        <begin position="74"/>
        <end position="96"/>
    </location>
</feature>
<comment type="cofactor">
    <cofactor evidence="1">
        <name>Mn(2+)</name>
        <dbReference type="ChEBI" id="CHEBI:29035"/>
    </cofactor>
</comment>
<keyword evidence="12" id="KW-0464">Manganese</keyword>
<feature type="transmembrane region" description="Helical" evidence="14">
    <location>
        <begin position="140"/>
        <end position="164"/>
    </location>
</feature>
<protein>
    <submittedName>
        <fullName evidence="15">Unannotated protein</fullName>
    </submittedName>
</protein>
<dbReference type="GO" id="GO:0005886">
    <property type="term" value="C:plasma membrane"/>
    <property type="evidence" value="ECO:0007669"/>
    <property type="project" value="UniProtKB-SubCell"/>
</dbReference>
<evidence type="ECO:0000256" key="12">
    <source>
        <dbReference type="ARBA" id="ARBA00023211"/>
    </source>
</evidence>
<dbReference type="EMBL" id="CAEZZE010000107">
    <property type="protein sequence ID" value="CAB4752784.1"/>
    <property type="molecule type" value="Genomic_DNA"/>
</dbReference>
<evidence type="ECO:0000256" key="11">
    <source>
        <dbReference type="ARBA" id="ARBA00023209"/>
    </source>
</evidence>
<evidence type="ECO:0000256" key="4">
    <source>
        <dbReference type="ARBA" id="ARBA00022516"/>
    </source>
</evidence>
<dbReference type="PIRSF" id="PIRSF000851">
    <property type="entry name" value="PcS"/>
    <property type="match status" value="1"/>
</dbReference>
<accession>A0A6J6U134</accession>
<comment type="subcellular location">
    <subcellularLocation>
        <location evidence="2">Cell inner membrane</location>
        <topology evidence="2">Multi-pass membrane protein</topology>
    </subcellularLocation>
</comment>
<evidence type="ECO:0000256" key="1">
    <source>
        <dbReference type="ARBA" id="ARBA00001936"/>
    </source>
</evidence>
<dbReference type="Gene3D" id="1.20.120.1760">
    <property type="match status" value="1"/>
</dbReference>
<dbReference type="InterPro" id="IPR000462">
    <property type="entry name" value="CDP-OH_P_trans"/>
</dbReference>
<gene>
    <name evidence="15" type="ORF">UFOPK2827_00637</name>
</gene>
<proteinExistence type="predicted"/>
<dbReference type="Pfam" id="PF01066">
    <property type="entry name" value="CDP-OH_P_transf"/>
    <property type="match status" value="1"/>
</dbReference>
<evidence type="ECO:0000256" key="14">
    <source>
        <dbReference type="SAM" id="Phobius"/>
    </source>
</evidence>
<dbReference type="GO" id="GO:0016780">
    <property type="term" value="F:phosphotransferase activity, for other substituted phosphate groups"/>
    <property type="evidence" value="ECO:0007669"/>
    <property type="project" value="InterPro"/>
</dbReference>
<keyword evidence="5" id="KW-0997">Cell inner membrane</keyword>
<sequence>MATSTKISKRAGYALHVMTASGAVAGLLALQAVIDNNIRGALIWLVVCQVLDGLDGPIARKIDVVIHAPRVDGFILDLIVDYLTCVVVPVALLVRLELLPSEFQTLIAGLILLMSALWFARTDIETEDHWFNGFPAVWNLAVPTFLVLDLSENVVAITSLILCFSQLTNLKFPHLVRVRMLRKITLPIGVAYLVNLFYLSWNYSNETGINHQPISEAIMVIFPIYIAVIAIIRSLKGSESDDVNEYEES</sequence>
<dbReference type="GO" id="GO:0008654">
    <property type="term" value="P:phospholipid biosynthetic process"/>
    <property type="evidence" value="ECO:0007669"/>
    <property type="project" value="UniProtKB-KW"/>
</dbReference>
<feature type="transmembrane region" description="Helical" evidence="14">
    <location>
        <begin position="12"/>
        <end position="34"/>
    </location>
</feature>
<dbReference type="AlphaFoldDB" id="A0A6J6U134"/>
<feature type="transmembrane region" description="Helical" evidence="14">
    <location>
        <begin position="103"/>
        <end position="120"/>
    </location>
</feature>
<evidence type="ECO:0000256" key="10">
    <source>
        <dbReference type="ARBA" id="ARBA00023136"/>
    </source>
</evidence>
<organism evidence="15">
    <name type="scientific">freshwater metagenome</name>
    <dbReference type="NCBI Taxonomy" id="449393"/>
    <lineage>
        <taxon>unclassified sequences</taxon>
        <taxon>metagenomes</taxon>
        <taxon>ecological metagenomes</taxon>
    </lineage>
</organism>
<name>A0A6J6U134_9ZZZZ</name>
<evidence type="ECO:0000256" key="8">
    <source>
        <dbReference type="ARBA" id="ARBA00022989"/>
    </source>
</evidence>
<evidence type="ECO:0000256" key="3">
    <source>
        <dbReference type="ARBA" id="ARBA00022475"/>
    </source>
</evidence>
<keyword evidence="13" id="KW-1208">Phospholipid metabolism</keyword>
<evidence type="ECO:0000256" key="7">
    <source>
        <dbReference type="ARBA" id="ARBA00022692"/>
    </source>
</evidence>
<feature type="transmembrane region" description="Helical" evidence="14">
    <location>
        <begin position="184"/>
        <end position="201"/>
    </location>
</feature>
<evidence type="ECO:0000256" key="13">
    <source>
        <dbReference type="ARBA" id="ARBA00023264"/>
    </source>
</evidence>
<keyword evidence="11" id="KW-0594">Phospholipid biosynthesis</keyword>
<keyword evidence="3" id="KW-1003">Cell membrane</keyword>
<evidence type="ECO:0000256" key="9">
    <source>
        <dbReference type="ARBA" id="ARBA00023098"/>
    </source>
</evidence>
<evidence type="ECO:0000256" key="5">
    <source>
        <dbReference type="ARBA" id="ARBA00022519"/>
    </source>
</evidence>
<keyword evidence="9" id="KW-0443">Lipid metabolism</keyword>
<dbReference type="InterPro" id="IPR043130">
    <property type="entry name" value="CDP-OH_PTrfase_TM_dom"/>
</dbReference>
<keyword evidence="4" id="KW-0444">Lipid biosynthesis</keyword>
<reference evidence="15" key="1">
    <citation type="submission" date="2020-05" db="EMBL/GenBank/DDBJ databases">
        <authorList>
            <person name="Chiriac C."/>
            <person name="Salcher M."/>
            <person name="Ghai R."/>
            <person name="Kavagutti S V."/>
        </authorList>
    </citation>
    <scope>NUCLEOTIDE SEQUENCE</scope>
</reference>
<feature type="transmembrane region" description="Helical" evidence="14">
    <location>
        <begin position="213"/>
        <end position="232"/>
    </location>
</feature>
<evidence type="ECO:0000256" key="6">
    <source>
        <dbReference type="ARBA" id="ARBA00022679"/>
    </source>
</evidence>
<evidence type="ECO:0000313" key="15">
    <source>
        <dbReference type="EMBL" id="CAB4752784.1"/>
    </source>
</evidence>
<keyword evidence="7 14" id="KW-0812">Transmembrane</keyword>
<keyword evidence="10 14" id="KW-0472">Membrane</keyword>
<evidence type="ECO:0000256" key="2">
    <source>
        <dbReference type="ARBA" id="ARBA00004429"/>
    </source>
</evidence>
<dbReference type="InterPro" id="IPR026027">
    <property type="entry name" value="PcS"/>
</dbReference>
<keyword evidence="6" id="KW-0808">Transferase</keyword>